<dbReference type="EMBL" id="BPLR01020279">
    <property type="protein sequence ID" value="GIX76703.1"/>
    <property type="molecule type" value="Genomic_DNA"/>
</dbReference>
<keyword evidence="2" id="KW-1185">Reference proteome</keyword>
<name>A0AAV4MWN3_CAEEX</name>
<proteinExistence type="predicted"/>
<comment type="caution">
    <text evidence="1">The sequence shown here is derived from an EMBL/GenBank/DDBJ whole genome shotgun (WGS) entry which is preliminary data.</text>
</comment>
<sequence length="94" mass="10908">AATMKLQDAYNDFSQCLSELSGSRKVALESIANSLEPQWRDFPEFQAESGRKGNFQKFFQVWFSEEEKFHKRNSEIFCNIEILLASLPKKGRID</sequence>
<evidence type="ECO:0000313" key="2">
    <source>
        <dbReference type="Proteomes" id="UP001054945"/>
    </source>
</evidence>
<gene>
    <name evidence="1" type="ORF">CEXT_454421</name>
</gene>
<organism evidence="1 2">
    <name type="scientific">Caerostris extrusa</name>
    <name type="common">Bark spider</name>
    <name type="synonym">Caerostris bankana</name>
    <dbReference type="NCBI Taxonomy" id="172846"/>
    <lineage>
        <taxon>Eukaryota</taxon>
        <taxon>Metazoa</taxon>
        <taxon>Ecdysozoa</taxon>
        <taxon>Arthropoda</taxon>
        <taxon>Chelicerata</taxon>
        <taxon>Arachnida</taxon>
        <taxon>Araneae</taxon>
        <taxon>Araneomorphae</taxon>
        <taxon>Entelegynae</taxon>
        <taxon>Araneoidea</taxon>
        <taxon>Araneidae</taxon>
        <taxon>Caerostris</taxon>
    </lineage>
</organism>
<feature type="non-terminal residue" evidence="1">
    <location>
        <position position="1"/>
    </location>
</feature>
<protein>
    <submittedName>
        <fullName evidence="1">Uncharacterized protein</fullName>
    </submittedName>
</protein>
<dbReference type="AlphaFoldDB" id="A0AAV4MWN3"/>
<dbReference type="Proteomes" id="UP001054945">
    <property type="component" value="Unassembled WGS sequence"/>
</dbReference>
<reference evidence="1 2" key="1">
    <citation type="submission" date="2021-06" db="EMBL/GenBank/DDBJ databases">
        <title>Caerostris extrusa draft genome.</title>
        <authorList>
            <person name="Kono N."/>
            <person name="Arakawa K."/>
        </authorList>
    </citation>
    <scope>NUCLEOTIDE SEQUENCE [LARGE SCALE GENOMIC DNA]</scope>
</reference>
<evidence type="ECO:0000313" key="1">
    <source>
        <dbReference type="EMBL" id="GIX76703.1"/>
    </source>
</evidence>
<accession>A0AAV4MWN3</accession>